<feature type="domain" description="Sulfatase N-terminal" evidence="1">
    <location>
        <begin position="5"/>
        <end position="382"/>
    </location>
</feature>
<dbReference type="InterPro" id="IPR052701">
    <property type="entry name" value="GAG_Ulvan_Degrading_Sulfatases"/>
</dbReference>
<accession>A0A4P8XJJ8</accession>
<dbReference type="Pfam" id="PF00884">
    <property type="entry name" value="Sulfatase"/>
    <property type="match status" value="1"/>
</dbReference>
<dbReference type="InterPro" id="IPR017850">
    <property type="entry name" value="Alkaline_phosphatase_core_sf"/>
</dbReference>
<dbReference type="AlphaFoldDB" id="A0A4P8XJJ8"/>
<protein>
    <submittedName>
        <fullName evidence="2">Sulfatase</fullName>
    </submittedName>
</protein>
<dbReference type="EMBL" id="CP040396">
    <property type="protein sequence ID" value="QCT01541.1"/>
    <property type="molecule type" value="Genomic_DNA"/>
</dbReference>
<reference evidence="2 3" key="1">
    <citation type="submission" date="2019-05" db="EMBL/GenBank/DDBJ databases">
        <authorList>
            <person name="Chen C."/>
        </authorList>
    </citation>
    <scope>NUCLEOTIDE SEQUENCE [LARGE SCALE GENOMIC DNA]</scope>
    <source>
        <strain evidence="2 3">HB172198</strain>
    </source>
</reference>
<dbReference type="PANTHER" id="PTHR43751">
    <property type="entry name" value="SULFATASE"/>
    <property type="match status" value="1"/>
</dbReference>
<keyword evidence="3" id="KW-1185">Reference proteome</keyword>
<evidence type="ECO:0000259" key="1">
    <source>
        <dbReference type="Pfam" id="PF00884"/>
    </source>
</evidence>
<proteinExistence type="predicted"/>
<dbReference type="Gene3D" id="3.30.1120.10">
    <property type="match status" value="1"/>
</dbReference>
<dbReference type="SUPFAM" id="SSF53649">
    <property type="entry name" value="Alkaline phosphatase-like"/>
    <property type="match status" value="1"/>
</dbReference>
<dbReference type="Proteomes" id="UP000300879">
    <property type="component" value="Chromosome"/>
</dbReference>
<evidence type="ECO:0000313" key="3">
    <source>
        <dbReference type="Proteomes" id="UP000300879"/>
    </source>
</evidence>
<organism evidence="2 3">
    <name type="scientific">Paenibacillus algicola</name>
    <dbReference type="NCBI Taxonomy" id="2565926"/>
    <lineage>
        <taxon>Bacteria</taxon>
        <taxon>Bacillati</taxon>
        <taxon>Bacillota</taxon>
        <taxon>Bacilli</taxon>
        <taxon>Bacillales</taxon>
        <taxon>Paenibacillaceae</taxon>
        <taxon>Paenibacillus</taxon>
    </lineage>
</organism>
<dbReference type="InterPro" id="IPR000917">
    <property type="entry name" value="Sulfatase_N"/>
</dbReference>
<dbReference type="OrthoDB" id="9762324at2"/>
<sequence>MADTPNIIYIYADDLGMGMLSCYGQQVIETPNIDRIANQGMRFTRAYGTSFCAPARASLLCGIHDVHAGRWTYTPGNVYKKLSTGEIGNEDLQELLYNTGIEAQAGDEFLASVARKGGYATGQIGKLEWGFSTTARSIGEHGWDYHYGYYDHIQCHGFYPPFLYENGMKIEIDGNTDVHCGNPALTDPQDMSCRKVYSQDLFDEKISQFIRANQHCPFLLYHPSQLPHGPIYYPEVYPQLRDDERLTEQEKQYASMVLRLDETVGKIWELLDELDLSDRTIVMFASDNGHETYYLQEGRTVKDRTLEGKPMNDIDAPFRTRTNGDVFNGNAGMAGLKFSNWDGGCRIPFLVSWPGVIPKESVCNQLIANYDTMATVAEIAGVPLPERSDGLSFLPVLRGDSNPPKHEYIVFGGPYGPALVTEEGWKLRVVIPEALRKKPSLNYEEGVAIGLYHVTDDPSEERELSAEYPELVKRLRGCLLKACDGNLLNGTSGRHQVFPDIYIPTFQEVLKGII</sequence>
<gene>
    <name evidence="2" type="ORF">E6C60_0820</name>
</gene>
<dbReference type="RefSeq" id="WP_138224660.1">
    <property type="nucleotide sequence ID" value="NZ_CP040396.1"/>
</dbReference>
<dbReference type="KEGG" id="palo:E6C60_0820"/>
<name>A0A4P8XJJ8_9BACL</name>
<evidence type="ECO:0000313" key="2">
    <source>
        <dbReference type="EMBL" id="QCT01541.1"/>
    </source>
</evidence>
<dbReference type="PANTHER" id="PTHR43751:SF3">
    <property type="entry name" value="SULFATASE N-TERMINAL DOMAIN-CONTAINING PROTEIN"/>
    <property type="match status" value="1"/>
</dbReference>
<dbReference type="Gene3D" id="3.40.720.10">
    <property type="entry name" value="Alkaline Phosphatase, subunit A"/>
    <property type="match status" value="1"/>
</dbReference>